<sequence>MQRVTFGSANSKQKRFSPQHGLRQQGLDLGDQDRVID</sequence>
<evidence type="ECO:0000256" key="1">
    <source>
        <dbReference type="SAM" id="MobiDB-lite"/>
    </source>
</evidence>
<evidence type="ECO:0000313" key="3">
    <source>
        <dbReference type="Proteomes" id="UP000016504"/>
    </source>
</evidence>
<organism evidence="2 3">
    <name type="scientific">Pseudomonas simiae</name>
    <dbReference type="NCBI Taxonomy" id="321846"/>
    <lineage>
        <taxon>Bacteria</taxon>
        <taxon>Pseudomonadati</taxon>
        <taxon>Pseudomonadota</taxon>
        <taxon>Gammaproteobacteria</taxon>
        <taxon>Pseudomonadales</taxon>
        <taxon>Pseudomonadaceae</taxon>
        <taxon>Pseudomonas</taxon>
    </lineage>
</organism>
<accession>U1TQW7</accession>
<dbReference type="AlphaFoldDB" id="U1TQW7"/>
<feature type="compositionally biased region" description="Polar residues" evidence="1">
    <location>
        <begin position="1"/>
        <end position="11"/>
    </location>
</feature>
<feature type="region of interest" description="Disordered" evidence="1">
    <location>
        <begin position="1"/>
        <end position="37"/>
    </location>
</feature>
<protein>
    <submittedName>
        <fullName evidence="2">Uncharacterized protein</fullName>
    </submittedName>
</protein>
<proteinExistence type="predicted"/>
<reference evidence="2 3" key="1">
    <citation type="submission" date="2013-08" db="EMBL/GenBank/DDBJ databases">
        <title>Biodegradation of aromatic compounds in biofilm forming Pseudomonas isolated from sewage sludge.</title>
        <authorList>
            <person name="Qureshi A."/>
            <person name="Ghosh S."/>
            <person name="Khardenavis A.A."/>
            <person name="Kapley A."/>
            <person name="Purohit H.J."/>
        </authorList>
    </citation>
    <scope>NUCLEOTIDE SEQUENCE [LARGE SCALE GENOMIC DNA]</scope>
    <source>
        <strain evidence="2 3">EGD-AQ6</strain>
    </source>
</reference>
<comment type="caution">
    <text evidence="2">The sequence shown here is derived from an EMBL/GenBank/DDBJ whole genome shotgun (WGS) entry which is preliminary data.</text>
</comment>
<dbReference type="EMBL" id="AVQG01000003">
    <property type="protein sequence ID" value="ERH60841.1"/>
    <property type="molecule type" value="Genomic_DNA"/>
</dbReference>
<dbReference type="Proteomes" id="UP000016504">
    <property type="component" value="Unassembled WGS sequence"/>
</dbReference>
<gene>
    <name evidence="2" type="ORF">O204_16620</name>
</gene>
<name>U1TQW7_9PSED</name>
<dbReference type="PATRIC" id="fig|1390371.3.peg.676"/>
<evidence type="ECO:0000313" key="2">
    <source>
        <dbReference type="EMBL" id="ERH60841.1"/>
    </source>
</evidence>